<evidence type="ECO:0000259" key="3">
    <source>
        <dbReference type="PROSITE" id="PS51677"/>
    </source>
</evidence>
<dbReference type="InterPro" id="IPR011330">
    <property type="entry name" value="Glyco_hydro/deAcase_b/a-brl"/>
</dbReference>
<dbReference type="Pfam" id="PF01522">
    <property type="entry name" value="Polysacc_deac_1"/>
    <property type="match status" value="1"/>
</dbReference>
<dbReference type="Proteomes" id="UP000293638">
    <property type="component" value="Unassembled WGS sequence"/>
</dbReference>
<feature type="domain" description="NodB homology" evidence="3">
    <location>
        <begin position="4"/>
        <end position="187"/>
    </location>
</feature>
<dbReference type="Gene3D" id="3.20.20.370">
    <property type="entry name" value="Glycoside hydrolase/deacetylase"/>
    <property type="match status" value="1"/>
</dbReference>
<comment type="caution">
    <text evidence="4">The sequence shown here is derived from an EMBL/GenBank/DDBJ whole genome shotgun (WGS) entry which is preliminary data.</text>
</comment>
<dbReference type="PANTHER" id="PTHR10587:SF133">
    <property type="entry name" value="CHITIN DEACETYLASE 1-RELATED"/>
    <property type="match status" value="1"/>
</dbReference>
<dbReference type="GO" id="GO:0016810">
    <property type="term" value="F:hydrolase activity, acting on carbon-nitrogen (but not peptide) bonds"/>
    <property type="evidence" value="ECO:0007669"/>
    <property type="project" value="InterPro"/>
</dbReference>
<keyword evidence="5" id="KW-1185">Reference proteome</keyword>
<dbReference type="GO" id="GO:0005975">
    <property type="term" value="P:carbohydrate metabolic process"/>
    <property type="evidence" value="ECO:0007669"/>
    <property type="project" value="InterPro"/>
</dbReference>
<accession>A0A4Q7NAD1</accession>
<dbReference type="RefSeq" id="WP_165400395.1">
    <property type="nucleotide sequence ID" value="NZ_SGXD01000007.1"/>
</dbReference>
<name>A0A4Q7NAD1_9ACTN</name>
<dbReference type="GO" id="GO:0016020">
    <property type="term" value="C:membrane"/>
    <property type="evidence" value="ECO:0007669"/>
    <property type="project" value="TreeGrafter"/>
</dbReference>
<dbReference type="CDD" id="cd10917">
    <property type="entry name" value="CE4_NodB_like_6s_7s"/>
    <property type="match status" value="1"/>
</dbReference>
<dbReference type="InterPro" id="IPR050248">
    <property type="entry name" value="Polysacc_deacetylase_ArnD"/>
</dbReference>
<proteinExistence type="predicted"/>
<organism evidence="4 5">
    <name type="scientific">Motilibacter rhizosphaerae</name>
    <dbReference type="NCBI Taxonomy" id="598652"/>
    <lineage>
        <taxon>Bacteria</taxon>
        <taxon>Bacillati</taxon>
        <taxon>Actinomycetota</taxon>
        <taxon>Actinomycetes</taxon>
        <taxon>Motilibacterales</taxon>
        <taxon>Motilibacteraceae</taxon>
        <taxon>Motilibacter</taxon>
    </lineage>
</organism>
<keyword evidence="1" id="KW-0479">Metal-binding</keyword>
<dbReference type="PROSITE" id="PS51677">
    <property type="entry name" value="NODB"/>
    <property type="match status" value="1"/>
</dbReference>
<protein>
    <submittedName>
        <fullName evidence="4">Chitooligosaccharide deacetylase</fullName>
    </submittedName>
</protein>
<sequence length="222" mass="23003">MERPLVALTFDDGPSAYRPATLEALRGERAVATFFDVGVRVRANPHLVRFAAEEGHLVLNHTLTHPPLTELGAEAVRRELLDAEEAFAEAGVAPPFRAVRPPFLALDAAVSRIAAALGFSCIGGYGPPDYLPATTAAEIRDGVLAHLEPGAVVVLHDGAIDSSAGAETVAALPAVVRGIRAAGFELGGLDATGAVVPRAYRGTERPVPPVSGSVPFRPPLGG</sequence>
<dbReference type="AlphaFoldDB" id="A0A4Q7NAD1"/>
<gene>
    <name evidence="4" type="ORF">EV189_3897</name>
</gene>
<dbReference type="SUPFAM" id="SSF88713">
    <property type="entry name" value="Glycoside hydrolase/deacetylase"/>
    <property type="match status" value="1"/>
</dbReference>
<evidence type="ECO:0000313" key="4">
    <source>
        <dbReference type="EMBL" id="RZS79027.1"/>
    </source>
</evidence>
<evidence type="ECO:0000256" key="2">
    <source>
        <dbReference type="ARBA" id="ARBA00022801"/>
    </source>
</evidence>
<dbReference type="PANTHER" id="PTHR10587">
    <property type="entry name" value="GLYCOSYL TRANSFERASE-RELATED"/>
    <property type="match status" value="1"/>
</dbReference>
<reference evidence="4 5" key="1">
    <citation type="submission" date="2019-02" db="EMBL/GenBank/DDBJ databases">
        <title>Genomic Encyclopedia of Type Strains, Phase IV (KMG-IV): sequencing the most valuable type-strain genomes for metagenomic binning, comparative biology and taxonomic classification.</title>
        <authorList>
            <person name="Goeker M."/>
        </authorList>
    </citation>
    <scope>NUCLEOTIDE SEQUENCE [LARGE SCALE GENOMIC DNA]</scope>
    <source>
        <strain evidence="4 5">DSM 45622</strain>
    </source>
</reference>
<evidence type="ECO:0000313" key="5">
    <source>
        <dbReference type="Proteomes" id="UP000293638"/>
    </source>
</evidence>
<dbReference type="EMBL" id="SGXD01000007">
    <property type="protein sequence ID" value="RZS79027.1"/>
    <property type="molecule type" value="Genomic_DNA"/>
</dbReference>
<keyword evidence="2" id="KW-0378">Hydrolase</keyword>
<dbReference type="InterPro" id="IPR002509">
    <property type="entry name" value="NODB_dom"/>
</dbReference>
<evidence type="ECO:0000256" key="1">
    <source>
        <dbReference type="ARBA" id="ARBA00022723"/>
    </source>
</evidence>
<dbReference type="GO" id="GO:0046872">
    <property type="term" value="F:metal ion binding"/>
    <property type="evidence" value="ECO:0007669"/>
    <property type="project" value="UniProtKB-KW"/>
</dbReference>